<evidence type="ECO:0000313" key="2">
    <source>
        <dbReference type="EMBL" id="WGD43837.1"/>
    </source>
</evidence>
<feature type="region of interest" description="Disordered" evidence="1">
    <location>
        <begin position="52"/>
        <end position="78"/>
    </location>
</feature>
<proteinExistence type="predicted"/>
<name>A0ABY8KC40_9ACTN</name>
<sequence length="78" mass="7934">MPRTPLDSLRTPRSLHGFLKNATLCAPIASLITPLSPADAAEAASLQVTEVNDLGKPNGGGPLSGPPPFLSLSSLSSL</sequence>
<dbReference type="RefSeq" id="WP_279336880.1">
    <property type="nucleotide sequence ID" value="NZ_CP121682.1"/>
</dbReference>
<keyword evidence="3" id="KW-1185">Reference proteome</keyword>
<protein>
    <submittedName>
        <fullName evidence="2">Uncharacterized protein</fullName>
    </submittedName>
</protein>
<organism evidence="2 3">
    <name type="scientific">Streptomyces cathayae</name>
    <dbReference type="NCBI Taxonomy" id="3031124"/>
    <lineage>
        <taxon>Bacteria</taxon>
        <taxon>Bacillati</taxon>
        <taxon>Actinomycetota</taxon>
        <taxon>Actinomycetes</taxon>
        <taxon>Kitasatosporales</taxon>
        <taxon>Streptomycetaceae</taxon>
        <taxon>Streptomyces</taxon>
    </lineage>
</organism>
<dbReference type="EMBL" id="CP121682">
    <property type="protein sequence ID" value="WGD43837.1"/>
    <property type="molecule type" value="Genomic_DNA"/>
</dbReference>
<dbReference type="Proteomes" id="UP001216440">
    <property type="component" value="Chromosome"/>
</dbReference>
<evidence type="ECO:0000256" key="1">
    <source>
        <dbReference type="SAM" id="MobiDB-lite"/>
    </source>
</evidence>
<accession>A0ABY8KC40</accession>
<evidence type="ECO:0000313" key="3">
    <source>
        <dbReference type="Proteomes" id="UP001216440"/>
    </source>
</evidence>
<reference evidence="2 3" key="1">
    <citation type="submission" date="2023-03" db="EMBL/GenBank/DDBJ databases">
        <authorList>
            <person name="Mo P."/>
        </authorList>
    </citation>
    <scope>NUCLEOTIDE SEQUENCE [LARGE SCALE GENOMIC DNA]</scope>
    <source>
        <strain evidence="2 3">HUAS 5</strain>
    </source>
</reference>
<gene>
    <name evidence="2" type="ORF">PYS65_28930</name>
</gene>